<dbReference type="EMBL" id="JAHGAV010000173">
    <property type="protein sequence ID" value="KAG6929512.1"/>
    <property type="molecule type" value="Genomic_DNA"/>
</dbReference>
<evidence type="ECO:0000313" key="2">
    <source>
        <dbReference type="EMBL" id="KAG6929512.1"/>
    </source>
</evidence>
<dbReference type="AlphaFoldDB" id="A0A8T1SK54"/>
<organism evidence="2 3">
    <name type="scientific">Chelydra serpentina</name>
    <name type="common">Snapping turtle</name>
    <name type="synonym">Testudo serpentina</name>
    <dbReference type="NCBI Taxonomy" id="8475"/>
    <lineage>
        <taxon>Eukaryota</taxon>
        <taxon>Metazoa</taxon>
        <taxon>Chordata</taxon>
        <taxon>Craniata</taxon>
        <taxon>Vertebrata</taxon>
        <taxon>Euteleostomi</taxon>
        <taxon>Archelosauria</taxon>
        <taxon>Testudinata</taxon>
        <taxon>Testudines</taxon>
        <taxon>Cryptodira</taxon>
        <taxon>Durocryptodira</taxon>
        <taxon>Americhelydia</taxon>
        <taxon>Chelydroidea</taxon>
        <taxon>Chelydridae</taxon>
        <taxon>Chelydra</taxon>
    </lineage>
</organism>
<evidence type="ECO:0000313" key="3">
    <source>
        <dbReference type="Proteomes" id="UP000765507"/>
    </source>
</evidence>
<feature type="region of interest" description="Disordered" evidence="1">
    <location>
        <begin position="1"/>
        <end position="25"/>
    </location>
</feature>
<dbReference type="OrthoDB" id="6077919at2759"/>
<sequence length="126" mass="13919">EQQKGEIAQHRWQAQRSPPQTVPALASPPAWENLKLFTITEGDSQAYLTPCKCVAEACHWPRGQWTVPLVPYLNGKAQQAYSSQDAREAGYYDKGKEANPPVVRDQHGDIPPALLAILLSGGQRTQ</sequence>
<protein>
    <submittedName>
        <fullName evidence="2">Uncharacterized protein</fullName>
    </submittedName>
</protein>
<feature type="region of interest" description="Disordered" evidence="1">
    <location>
        <begin position="84"/>
        <end position="106"/>
    </location>
</feature>
<proteinExistence type="predicted"/>
<feature type="non-terminal residue" evidence="2">
    <location>
        <position position="1"/>
    </location>
</feature>
<accession>A0A8T1SK54</accession>
<keyword evidence="3" id="KW-1185">Reference proteome</keyword>
<comment type="caution">
    <text evidence="2">The sequence shown here is derived from an EMBL/GenBank/DDBJ whole genome shotgun (WGS) entry which is preliminary data.</text>
</comment>
<evidence type="ECO:0000256" key="1">
    <source>
        <dbReference type="SAM" id="MobiDB-lite"/>
    </source>
</evidence>
<dbReference type="Proteomes" id="UP000765507">
    <property type="component" value="Unassembled WGS sequence"/>
</dbReference>
<reference evidence="2 3" key="1">
    <citation type="journal article" date="2020" name="G3 (Bethesda)">
        <title>Draft Genome of the Common Snapping Turtle, Chelydra serpentina, a Model for Phenotypic Plasticity in Reptiles.</title>
        <authorList>
            <person name="Das D."/>
            <person name="Singh S.K."/>
            <person name="Bierstedt J."/>
            <person name="Erickson A."/>
            <person name="Galli G.L.J."/>
            <person name="Crossley D.A. 2nd"/>
            <person name="Rhen T."/>
        </authorList>
    </citation>
    <scope>NUCLEOTIDE SEQUENCE [LARGE SCALE GENOMIC DNA]</scope>
    <source>
        <strain evidence="2">KW</strain>
    </source>
</reference>
<name>A0A8T1SK54_CHESE</name>
<gene>
    <name evidence="2" type="ORF">G0U57_005484</name>
</gene>
<feature type="compositionally biased region" description="Basic and acidic residues" evidence="1">
    <location>
        <begin position="85"/>
        <end position="97"/>
    </location>
</feature>